<dbReference type="SUPFAM" id="SSF51658">
    <property type="entry name" value="Xylose isomerase-like"/>
    <property type="match status" value="1"/>
</dbReference>
<evidence type="ECO:0000259" key="1">
    <source>
        <dbReference type="Pfam" id="PF01261"/>
    </source>
</evidence>
<feature type="domain" description="Xylose isomerase-like TIM barrel" evidence="1">
    <location>
        <begin position="62"/>
        <end position="280"/>
    </location>
</feature>
<dbReference type="RefSeq" id="WP_111627307.1">
    <property type="nucleotide sequence ID" value="NZ_QLMC01000001.1"/>
</dbReference>
<dbReference type="GO" id="GO:0016853">
    <property type="term" value="F:isomerase activity"/>
    <property type="evidence" value="ECO:0007669"/>
    <property type="project" value="UniProtKB-KW"/>
</dbReference>
<dbReference type="PANTHER" id="PTHR12110:SF53">
    <property type="entry name" value="BLR5974 PROTEIN"/>
    <property type="match status" value="1"/>
</dbReference>
<keyword evidence="3" id="KW-1185">Reference proteome</keyword>
<sequence>MDRREFLQRSAVGALALSLPEMPAFLKGVPMGVVVHSYASRWNAKTESQKYPGFTNALELIDHCKAIGAGGVQTIVKDWSADFARKVREEREKTGLYLEGSIGVPKHTGQVAAFEQEVINAREAGATVLRTVCSTGRRYETYHSPEEWQTLKKNALTSLQLAEPVLRKHKVKLAVENHKDWRANELVGILKQINSEWIGVTIDFGNNIALLEDPMQLVETLAPYVVSTHVKDMGVQEYPDGFLLSEVPLGYGILDLPKMVAVCKKHNPAVTFNLEMITRDPLEIPCRKEAYWATFDGIPKADMDRTLRMVRQHSYKAGLPRFAQLPAEDRLAAEEKNIVSCLSYSSNKLGLK</sequence>
<evidence type="ECO:0000313" key="2">
    <source>
        <dbReference type="EMBL" id="RAK03176.1"/>
    </source>
</evidence>
<accession>A0A327XG78</accession>
<dbReference type="InterPro" id="IPR036237">
    <property type="entry name" value="Xyl_isomerase-like_sf"/>
</dbReference>
<dbReference type="Pfam" id="PF01261">
    <property type="entry name" value="AP_endonuc_2"/>
    <property type="match status" value="1"/>
</dbReference>
<dbReference type="InterPro" id="IPR013022">
    <property type="entry name" value="Xyl_isomerase-like_TIM-brl"/>
</dbReference>
<gene>
    <name evidence="2" type="ORF">LX87_01298</name>
</gene>
<reference evidence="2 3" key="1">
    <citation type="submission" date="2018-06" db="EMBL/GenBank/DDBJ databases">
        <title>Genomic Encyclopedia of Archaeal and Bacterial Type Strains, Phase II (KMG-II): from individual species to whole genera.</title>
        <authorList>
            <person name="Goeker M."/>
        </authorList>
    </citation>
    <scope>NUCLEOTIDE SEQUENCE [LARGE SCALE GENOMIC DNA]</scope>
    <source>
        <strain evidence="2 3">DSM 21851</strain>
    </source>
</reference>
<name>A0A327XG78_LARAB</name>
<evidence type="ECO:0000313" key="3">
    <source>
        <dbReference type="Proteomes" id="UP000248790"/>
    </source>
</evidence>
<dbReference type="Proteomes" id="UP000248790">
    <property type="component" value="Unassembled WGS sequence"/>
</dbReference>
<organism evidence="2 3">
    <name type="scientific">Larkinella arboricola</name>
    <dbReference type="NCBI Taxonomy" id="643671"/>
    <lineage>
        <taxon>Bacteria</taxon>
        <taxon>Pseudomonadati</taxon>
        <taxon>Bacteroidota</taxon>
        <taxon>Cytophagia</taxon>
        <taxon>Cytophagales</taxon>
        <taxon>Spirosomataceae</taxon>
        <taxon>Larkinella</taxon>
    </lineage>
</organism>
<protein>
    <submittedName>
        <fullName evidence="2">Sugar phosphate isomerase/epimerase</fullName>
    </submittedName>
</protein>
<keyword evidence="2" id="KW-0413">Isomerase</keyword>
<dbReference type="OrthoDB" id="256906at2"/>
<dbReference type="Gene3D" id="3.20.20.150">
    <property type="entry name" value="Divalent-metal-dependent TIM barrel enzymes"/>
    <property type="match status" value="1"/>
</dbReference>
<proteinExistence type="predicted"/>
<comment type="caution">
    <text evidence="2">The sequence shown here is derived from an EMBL/GenBank/DDBJ whole genome shotgun (WGS) entry which is preliminary data.</text>
</comment>
<dbReference type="AlphaFoldDB" id="A0A327XG78"/>
<dbReference type="InterPro" id="IPR050312">
    <property type="entry name" value="IolE/XylAMocC-like"/>
</dbReference>
<dbReference type="EMBL" id="QLMC01000001">
    <property type="protein sequence ID" value="RAK03176.1"/>
    <property type="molecule type" value="Genomic_DNA"/>
</dbReference>
<dbReference type="PANTHER" id="PTHR12110">
    <property type="entry name" value="HYDROXYPYRUVATE ISOMERASE"/>
    <property type="match status" value="1"/>
</dbReference>